<dbReference type="Proteomes" id="UP000270697">
    <property type="component" value="Unassembled WGS sequence"/>
</dbReference>
<dbReference type="EMBL" id="FOUP01000013">
    <property type="protein sequence ID" value="SFO37064.1"/>
    <property type="molecule type" value="Genomic_DNA"/>
</dbReference>
<evidence type="ECO:0000313" key="5">
    <source>
        <dbReference type="Proteomes" id="UP000270697"/>
    </source>
</evidence>
<protein>
    <submittedName>
        <fullName evidence="3">CHAT domain-containing protein</fullName>
    </submittedName>
</protein>
<gene>
    <name evidence="2" type="ORF">ATL45_5885</name>
    <name evidence="3" type="ORF">SAMN05421805_11368</name>
</gene>
<dbReference type="Proteomes" id="UP000199398">
    <property type="component" value="Unassembled WGS sequence"/>
</dbReference>
<keyword evidence="5" id="KW-1185">Reference proteome</keyword>
<dbReference type="Pfam" id="PF12770">
    <property type="entry name" value="CHAT"/>
    <property type="match status" value="1"/>
</dbReference>
<evidence type="ECO:0000313" key="3">
    <source>
        <dbReference type="EMBL" id="SFO37064.1"/>
    </source>
</evidence>
<dbReference type="RefSeq" id="WP_093156691.1">
    <property type="nucleotide sequence ID" value="NZ_FOUP01000013.1"/>
</dbReference>
<evidence type="ECO:0000259" key="1">
    <source>
        <dbReference type="Pfam" id="PF12770"/>
    </source>
</evidence>
<organism evidence="3 4">
    <name type="scientific">Saccharopolyspora antimicrobica</name>
    <dbReference type="NCBI Taxonomy" id="455193"/>
    <lineage>
        <taxon>Bacteria</taxon>
        <taxon>Bacillati</taxon>
        <taxon>Actinomycetota</taxon>
        <taxon>Actinomycetes</taxon>
        <taxon>Pseudonocardiales</taxon>
        <taxon>Pseudonocardiaceae</taxon>
        <taxon>Saccharopolyspora</taxon>
    </lineage>
</organism>
<sequence length="1508" mass="163270">MTEVPTGLTEAIAARREALARQADDEQAYRASVELVELLLQRGQLTGEDPVEAIRIADALNNALPADSPARALPLLHLAMAQWARANHHGEQAVRTALVYLRELRPLLDDELPMHVEIRARGGMFCADTAIVLGDPDCAAEAVADLDAAFALSTDEQLRRGIQFHRAKLCSARFRTMGGPNSDLRYAVDTLTAFLAQPGIPPELADHCHLELVNLIVAEQLPPDARNAVPWSEQQAVEYVRAAPAAALRAHLDALSPQAAADPSAAGIRINVIAGQGAETTQQDWDVLAGDLGVIIGATDEHAPHRHELVALRAALASDPPADDLPAGLDEGIAELRRKLVELGGGPASFAILLQLNALLLQRTELTGQDSARSIEIAGALVALQPEQAGAHLQLAIAHAARDSQEDLRRAAEILRDLRPADDAERAEFFAQCGFINAKLALSTRDPADVAETIELLDAALAGVPDGTARRRTWMFRASMYQLRFLQMGGTAEDHRLAVEAFTEALSWDDPRTQDDCHAALAALLLYRDVPAAMRGQEPETDELYRYVDHTVLPEVQQHLAAMSSASGDELAAVRLLAWSPDQHDDMAPVLRDLAMAAGDELSSAELDAIHAVTSGLQTCQDDAGIEQLLTSASEGLPADSPLHDMFLLFRMRSPENLGTSDLARLLSRQEQRIEALPEGSAERAEELIAQAAILIVQAQRGDHAALARAKEIAQHVTQRYPEVETASGISHALLALSAEYGMGHPLETIQDALDHVRRADELLAPDDEIRADMVPVLGKMLVTRFFLSGNREDADAAQYYSFEAQQRLPGLAAWLAEVESEQITDPEAGMSKLHAAVGDEMPEHYARWVTRCVISLRLLRPREFRPDSAPPDPAGLAAARRALVAAQQLPESDAERAIEVAGAAVLCAASGLVADDVELADEGLAALDAVSRQPDLPKELEYFTVQLLAYARQARSWHRTSDDALDSAIDGLERMLRERPPGNSEALAANFAVLAANYEQRGERRRAIETGLEALRARARGVLLQSSPQRAMKVASSAAGGSPVAVQRCLRAGDLESAVQALELGRGMVLHAATSAATMPDLLRSSGHPDLAERWHAEVDQQQPWDSGTDRSSPAQLQLPSDLRLAAQRALKGTAAEEELLSPPSAEEISTALRARSARALVYLTAGEAVVITDEGRLHHLPLAALRDRDPVQHFDLLQRERARIGEAVQQPWQAALQNLCDWAWTAAIGPLLDWLGGEQPRIVLVPTGKLNLVPWHAARKPLANGRFRFACQDAVIGYAASARQFVEAARRPAPRFADHPVLVRTPDLYWTRHEIGHIHAAHYGHGHYLGRPGGRSVPTPDDVLAALPGTTMLHLGCHATPAELPVDSALRLGSGRSLPVREILRHKSGPHGALVVLAACSSDLTGRQHDEVLTLATAFLAAGAGGVVGTRWEIDDLVTAMFMIVFHHHLNDGFPEPADALRAAQLWMLDPHRRPIPGVPDELARYFAETDPATPAHWAAFTYHGR</sequence>
<dbReference type="EMBL" id="RBXX01000002">
    <property type="protein sequence ID" value="RKT87466.1"/>
    <property type="molecule type" value="Genomic_DNA"/>
</dbReference>
<dbReference type="OrthoDB" id="4149784at2"/>
<proteinExistence type="predicted"/>
<feature type="domain" description="CHAT" evidence="1">
    <location>
        <begin position="1220"/>
        <end position="1507"/>
    </location>
</feature>
<evidence type="ECO:0000313" key="4">
    <source>
        <dbReference type="Proteomes" id="UP000199398"/>
    </source>
</evidence>
<dbReference type="STRING" id="455193.SAMN05421805_11368"/>
<accession>A0A1I5GLY5</accession>
<reference evidence="3 4" key="1">
    <citation type="submission" date="2016-10" db="EMBL/GenBank/DDBJ databases">
        <authorList>
            <person name="de Groot N.N."/>
        </authorList>
    </citation>
    <scope>NUCLEOTIDE SEQUENCE [LARGE SCALE GENOMIC DNA]</scope>
    <source>
        <strain evidence="3 4">CPCC 201259</strain>
    </source>
</reference>
<reference evidence="2 5" key="2">
    <citation type="submission" date="2018-10" db="EMBL/GenBank/DDBJ databases">
        <title>Sequencing the genomes of 1000 actinobacteria strains.</title>
        <authorList>
            <person name="Klenk H.-P."/>
        </authorList>
    </citation>
    <scope>NUCLEOTIDE SEQUENCE [LARGE SCALE GENOMIC DNA]</scope>
    <source>
        <strain evidence="2 5">DSM 45119</strain>
    </source>
</reference>
<evidence type="ECO:0000313" key="2">
    <source>
        <dbReference type="EMBL" id="RKT87466.1"/>
    </source>
</evidence>
<name>A0A1I5GLY5_9PSEU</name>
<dbReference type="InterPro" id="IPR024983">
    <property type="entry name" value="CHAT_dom"/>
</dbReference>